<feature type="signal peptide" evidence="2">
    <location>
        <begin position="1"/>
        <end position="33"/>
    </location>
</feature>
<dbReference type="CDD" id="cd02253">
    <property type="entry name" value="DmpA"/>
    <property type="match status" value="1"/>
</dbReference>
<dbReference type="RefSeq" id="WP_089411433.1">
    <property type="nucleotide sequence ID" value="NZ_FZQA01000001.1"/>
</dbReference>
<evidence type="ECO:0000256" key="1">
    <source>
        <dbReference type="ARBA" id="ARBA00007068"/>
    </source>
</evidence>
<keyword evidence="3" id="KW-0378">Hydrolase</keyword>
<protein>
    <submittedName>
        <fullName evidence="3">L-aminopeptidase DmpA. Serine peptidase. MEROPS family S58</fullName>
    </submittedName>
</protein>
<dbReference type="InterPro" id="IPR005321">
    <property type="entry name" value="Peptidase_S58_DmpA"/>
</dbReference>
<gene>
    <name evidence="3" type="ORF">SAMN06297382_0355</name>
</gene>
<feature type="chain" id="PRO_5012873437" evidence="2">
    <location>
        <begin position="34"/>
        <end position="400"/>
    </location>
</feature>
<dbReference type="OrthoDB" id="9770388at2"/>
<organism evidence="3 4">
    <name type="scientific">Amphiplicatus metriothermophilus</name>
    <dbReference type="NCBI Taxonomy" id="1519374"/>
    <lineage>
        <taxon>Bacteria</taxon>
        <taxon>Pseudomonadati</taxon>
        <taxon>Pseudomonadota</taxon>
        <taxon>Alphaproteobacteria</taxon>
        <taxon>Parvularculales</taxon>
        <taxon>Parvularculaceae</taxon>
        <taxon>Amphiplicatus</taxon>
    </lineage>
</organism>
<dbReference type="PANTHER" id="PTHR36512">
    <property type="entry name" value="D-AMINOPEPTIDASE"/>
    <property type="match status" value="1"/>
</dbReference>
<sequence>MRKGSDGLTGRRRIIAGALLAPLLAGLAPGAAAGEARARARDLGVAPGILQPGPLNAITDVEGVLVGHVTLRKGRDIRTGATAILPHPGDLFEDKVPAAVVVGNGFGKLMGATQIRELGEIETPIVLTNTLNVPEAAAAIIEWTLGRPGHEGVVSVNAVVGETNDSGLNDIRRRALTPKLIRQAIETAKPGPVEEGAVGAGAGTIAFGWKGGIGASSRVLPDALGGWTVGVLVQSNFGGVLTVDGAPVGEALGRHFLKDYVDDGDADGSVMIVVATDAPLSDRNLERLARRALAGLARTGASMTNGSGDYVIAFSTAESVRRTPARRSQAVYGVAEVSNQYLSPLSQAVIEATEEAVLNSLFMAETTQGYDSAGGRARAIEAIPLDEVREILARYGRGEE</sequence>
<name>A0A239PJ86_9PROT</name>
<reference evidence="3 4" key="1">
    <citation type="submission" date="2017-07" db="EMBL/GenBank/DDBJ databases">
        <authorList>
            <person name="Sun Z.S."/>
            <person name="Albrecht U."/>
            <person name="Echele G."/>
            <person name="Lee C.C."/>
        </authorList>
    </citation>
    <scope>NUCLEOTIDE SEQUENCE [LARGE SCALE GENOMIC DNA]</scope>
    <source>
        <strain evidence="3 4">CGMCC 1.12710</strain>
    </source>
</reference>
<proteinExistence type="inferred from homology"/>
<dbReference type="PROSITE" id="PS51318">
    <property type="entry name" value="TAT"/>
    <property type="match status" value="1"/>
</dbReference>
<evidence type="ECO:0000313" key="3">
    <source>
        <dbReference type="EMBL" id="SNT67862.1"/>
    </source>
</evidence>
<keyword evidence="3" id="KW-0031">Aminopeptidase</keyword>
<dbReference type="GO" id="GO:0004177">
    <property type="term" value="F:aminopeptidase activity"/>
    <property type="evidence" value="ECO:0007669"/>
    <property type="project" value="UniProtKB-KW"/>
</dbReference>
<dbReference type="SUPFAM" id="SSF56266">
    <property type="entry name" value="DmpA/ArgJ-like"/>
    <property type="match status" value="1"/>
</dbReference>
<keyword evidence="2" id="KW-0732">Signal</keyword>
<dbReference type="AlphaFoldDB" id="A0A239PJ86"/>
<dbReference type="Gene3D" id="3.60.70.12">
    <property type="entry name" value="L-amino peptidase D-ALA esterase/amidase"/>
    <property type="match status" value="1"/>
</dbReference>
<keyword evidence="4" id="KW-1185">Reference proteome</keyword>
<dbReference type="Proteomes" id="UP000198346">
    <property type="component" value="Unassembled WGS sequence"/>
</dbReference>
<accession>A0A239PJ86</accession>
<evidence type="ECO:0000313" key="4">
    <source>
        <dbReference type="Proteomes" id="UP000198346"/>
    </source>
</evidence>
<comment type="similarity">
    <text evidence="1">Belongs to the peptidase S58 family.</text>
</comment>
<evidence type="ECO:0000256" key="2">
    <source>
        <dbReference type="SAM" id="SignalP"/>
    </source>
</evidence>
<dbReference type="InterPro" id="IPR016117">
    <property type="entry name" value="ArgJ-like_dom_sf"/>
</dbReference>
<dbReference type="Pfam" id="PF03576">
    <property type="entry name" value="Peptidase_S58"/>
    <property type="match status" value="1"/>
</dbReference>
<dbReference type="InterPro" id="IPR006311">
    <property type="entry name" value="TAT_signal"/>
</dbReference>
<keyword evidence="3" id="KW-0645">Protease</keyword>
<dbReference type="PANTHER" id="PTHR36512:SF3">
    <property type="entry name" value="BLR5678 PROTEIN"/>
    <property type="match status" value="1"/>
</dbReference>
<dbReference type="EMBL" id="FZQA01000001">
    <property type="protein sequence ID" value="SNT67862.1"/>
    <property type="molecule type" value="Genomic_DNA"/>
</dbReference>